<dbReference type="EMBL" id="AZBU02000003">
    <property type="protein sequence ID" value="TKR88341.1"/>
    <property type="molecule type" value="Genomic_DNA"/>
</dbReference>
<dbReference type="AlphaFoldDB" id="A0A4U5NYD0"/>
<protein>
    <submittedName>
        <fullName evidence="1">Uncharacterized protein</fullName>
    </submittedName>
</protein>
<comment type="caution">
    <text evidence="1">The sequence shown here is derived from an EMBL/GenBank/DDBJ whole genome shotgun (WGS) entry which is preliminary data.</text>
</comment>
<keyword evidence="2" id="KW-1185">Reference proteome</keyword>
<evidence type="ECO:0000313" key="2">
    <source>
        <dbReference type="Proteomes" id="UP000298663"/>
    </source>
</evidence>
<accession>A0A4U5NYD0</accession>
<reference evidence="1 2" key="2">
    <citation type="journal article" date="2019" name="G3 (Bethesda)">
        <title>Hybrid Assembly of the Genome of the Entomopathogenic Nematode Steinernema carpocapsae Identifies the X-Chromosome.</title>
        <authorList>
            <person name="Serra L."/>
            <person name="Macchietto M."/>
            <person name="Macias-Munoz A."/>
            <person name="McGill C.J."/>
            <person name="Rodriguez I.M."/>
            <person name="Rodriguez B."/>
            <person name="Murad R."/>
            <person name="Mortazavi A."/>
        </authorList>
    </citation>
    <scope>NUCLEOTIDE SEQUENCE [LARGE SCALE GENOMIC DNA]</scope>
    <source>
        <strain evidence="1 2">ALL</strain>
    </source>
</reference>
<name>A0A4U5NYD0_STECR</name>
<sequence length="108" mass="12765">MGYGEDKGQEPNKPYEYFAAGFCENTCIFYRDFFRTTLYFSRKVRRKCPSVFTLNSFSHLTRTGLCSKKYVETELFEELFAYLQFDNLIYDLTVTNKEMPPSVRLRSG</sequence>
<organism evidence="1 2">
    <name type="scientific">Steinernema carpocapsae</name>
    <name type="common">Entomopathogenic nematode</name>
    <dbReference type="NCBI Taxonomy" id="34508"/>
    <lineage>
        <taxon>Eukaryota</taxon>
        <taxon>Metazoa</taxon>
        <taxon>Ecdysozoa</taxon>
        <taxon>Nematoda</taxon>
        <taxon>Chromadorea</taxon>
        <taxon>Rhabditida</taxon>
        <taxon>Tylenchina</taxon>
        <taxon>Panagrolaimomorpha</taxon>
        <taxon>Strongyloidoidea</taxon>
        <taxon>Steinernematidae</taxon>
        <taxon>Steinernema</taxon>
    </lineage>
</organism>
<evidence type="ECO:0000313" key="1">
    <source>
        <dbReference type="EMBL" id="TKR88341.1"/>
    </source>
</evidence>
<proteinExistence type="predicted"/>
<gene>
    <name evidence="1" type="ORF">L596_012597</name>
</gene>
<dbReference type="Proteomes" id="UP000298663">
    <property type="component" value="Unassembled WGS sequence"/>
</dbReference>
<reference evidence="1 2" key="1">
    <citation type="journal article" date="2015" name="Genome Biol.">
        <title>Comparative genomics of Steinernema reveals deeply conserved gene regulatory networks.</title>
        <authorList>
            <person name="Dillman A.R."/>
            <person name="Macchietto M."/>
            <person name="Porter C.F."/>
            <person name="Rogers A."/>
            <person name="Williams B."/>
            <person name="Antoshechkin I."/>
            <person name="Lee M.M."/>
            <person name="Goodwin Z."/>
            <person name="Lu X."/>
            <person name="Lewis E.E."/>
            <person name="Goodrich-Blair H."/>
            <person name="Stock S.P."/>
            <person name="Adams B.J."/>
            <person name="Sternberg P.W."/>
            <person name="Mortazavi A."/>
        </authorList>
    </citation>
    <scope>NUCLEOTIDE SEQUENCE [LARGE SCALE GENOMIC DNA]</scope>
    <source>
        <strain evidence="1 2">ALL</strain>
    </source>
</reference>